<evidence type="ECO:0000313" key="3">
    <source>
        <dbReference type="Proteomes" id="UP000319175"/>
    </source>
</evidence>
<evidence type="ECO:0000313" key="2">
    <source>
        <dbReference type="EMBL" id="TPD70540.1"/>
    </source>
</evidence>
<organism evidence="2 3">
    <name type="scientific">Flavobacterium microcysteis</name>
    <dbReference type="NCBI Taxonomy" id="2596891"/>
    <lineage>
        <taxon>Bacteria</taxon>
        <taxon>Pseudomonadati</taxon>
        <taxon>Bacteroidota</taxon>
        <taxon>Flavobacteriia</taxon>
        <taxon>Flavobacteriales</taxon>
        <taxon>Flavobacteriaceae</taxon>
        <taxon>Flavobacterium</taxon>
    </lineage>
</organism>
<keyword evidence="1" id="KW-0472">Membrane</keyword>
<reference evidence="2 3" key="1">
    <citation type="submission" date="2019-06" db="EMBL/GenBank/DDBJ databases">
        <title>Flavobacterium sp. MaA-Y11 from geoumgang.</title>
        <authorList>
            <person name="Jeong S."/>
        </authorList>
    </citation>
    <scope>NUCLEOTIDE SEQUENCE [LARGE SCALE GENOMIC DNA]</scope>
    <source>
        <strain evidence="2 3">MaA-Y11</strain>
    </source>
</reference>
<dbReference type="Proteomes" id="UP000319175">
    <property type="component" value="Unassembled WGS sequence"/>
</dbReference>
<dbReference type="RefSeq" id="WP_139999970.1">
    <property type="nucleotide sequence ID" value="NZ_VFJE01000052.1"/>
</dbReference>
<evidence type="ECO:0000256" key="1">
    <source>
        <dbReference type="SAM" id="Phobius"/>
    </source>
</evidence>
<dbReference type="OrthoDB" id="1353214at2"/>
<sequence length="262" mass="31444">MSDTVVIIVGIVIVFFFWKIMTFESKSETEEIKRLKESLADEFIYDPETGTKITLEQAESGHWIPHNNLDRIKDSDEIEQFYHGPEKEAEELKNYIKKNGFTYKKLTNKQLELLEKTEILSKYDDWSYSSSFLNDKGNCFVFFPAVEINTSRHELGYHESQIMFWIKDEQLSGHYYFREKTSFETLIDLFRNDDEIKLDNYESFTIRKSNNIRYIIKLLNFFKDEKELEFEICDDSFFIKTLSYPNMEDYLRIEKIIKKVNQ</sequence>
<gene>
    <name evidence="2" type="ORF">FJA49_06275</name>
</gene>
<accession>A0A501QC80</accession>
<dbReference type="EMBL" id="VFJE01000052">
    <property type="protein sequence ID" value="TPD70540.1"/>
    <property type="molecule type" value="Genomic_DNA"/>
</dbReference>
<proteinExistence type="predicted"/>
<feature type="transmembrane region" description="Helical" evidence="1">
    <location>
        <begin position="6"/>
        <end position="23"/>
    </location>
</feature>
<name>A0A501QC80_9FLAO</name>
<dbReference type="AlphaFoldDB" id="A0A501QC80"/>
<keyword evidence="3" id="KW-1185">Reference proteome</keyword>
<keyword evidence="1" id="KW-1133">Transmembrane helix</keyword>
<keyword evidence="1" id="KW-0812">Transmembrane</keyword>
<reference evidence="2 3" key="2">
    <citation type="submission" date="2019-06" db="EMBL/GenBank/DDBJ databases">
        <authorList>
            <person name="Seo Y."/>
        </authorList>
    </citation>
    <scope>NUCLEOTIDE SEQUENCE [LARGE SCALE GENOMIC DNA]</scope>
    <source>
        <strain evidence="2 3">MaA-Y11</strain>
    </source>
</reference>
<comment type="caution">
    <text evidence="2">The sequence shown here is derived from an EMBL/GenBank/DDBJ whole genome shotgun (WGS) entry which is preliminary data.</text>
</comment>
<protein>
    <submittedName>
        <fullName evidence="2">Uncharacterized protein</fullName>
    </submittedName>
</protein>